<gene>
    <name evidence="5" type="ORF">ATK78_2582</name>
</gene>
<reference evidence="5 6" key="1">
    <citation type="submission" date="2019-03" db="EMBL/GenBank/DDBJ databases">
        <title>Genomic Encyclopedia of Archaeal and Bacterial Type Strains, Phase II (KMG-II): from individual species to whole genera.</title>
        <authorList>
            <person name="Goeker M."/>
        </authorList>
    </citation>
    <scope>NUCLEOTIDE SEQUENCE [LARGE SCALE GENOMIC DNA]</scope>
    <source>
        <strain evidence="5 6">DSM 19035</strain>
    </source>
</reference>
<comment type="caution">
    <text evidence="5">The sequence shown here is derived from an EMBL/GenBank/DDBJ whole genome shotgun (WGS) entry which is preliminary data.</text>
</comment>
<evidence type="ECO:0000313" key="5">
    <source>
        <dbReference type="EMBL" id="TDQ08080.1"/>
    </source>
</evidence>
<evidence type="ECO:0000259" key="2">
    <source>
        <dbReference type="Pfam" id="PF16323"/>
    </source>
</evidence>
<evidence type="ECO:0000256" key="1">
    <source>
        <dbReference type="SAM" id="SignalP"/>
    </source>
</evidence>
<feature type="domain" description="DUF5126" evidence="4">
    <location>
        <begin position="141"/>
        <end position="228"/>
    </location>
</feature>
<name>A0A4R6STJ9_9SPHI</name>
<dbReference type="EMBL" id="SNYC01000005">
    <property type="protein sequence ID" value="TDQ08080.1"/>
    <property type="molecule type" value="Genomic_DNA"/>
</dbReference>
<accession>A0A4R6STJ9</accession>
<dbReference type="PROSITE" id="PS51257">
    <property type="entry name" value="PROKAR_LIPOPROTEIN"/>
    <property type="match status" value="1"/>
</dbReference>
<organism evidence="5 6">
    <name type="scientific">Pedobacter metabolipauper</name>
    <dbReference type="NCBI Taxonomy" id="425513"/>
    <lineage>
        <taxon>Bacteria</taxon>
        <taxon>Pseudomonadati</taxon>
        <taxon>Bacteroidota</taxon>
        <taxon>Sphingobacteriia</taxon>
        <taxon>Sphingobacteriales</taxon>
        <taxon>Sphingobacteriaceae</taxon>
        <taxon>Pedobacter</taxon>
    </lineage>
</organism>
<dbReference type="InterPro" id="IPR032164">
    <property type="entry name" value="DUF5000"/>
</dbReference>
<protein>
    <submittedName>
        <fullName evidence="5">Uncharacterized protein DUF5126</fullName>
    </submittedName>
</protein>
<dbReference type="AlphaFoldDB" id="A0A4R6STJ9"/>
<dbReference type="InterPro" id="IPR008979">
    <property type="entry name" value="Galactose-bd-like_sf"/>
</dbReference>
<dbReference type="SUPFAM" id="SSF49785">
    <property type="entry name" value="Galactose-binding domain-like"/>
    <property type="match status" value="1"/>
</dbReference>
<feature type="signal peptide" evidence="1">
    <location>
        <begin position="1"/>
        <end position="20"/>
    </location>
</feature>
<dbReference type="Pfam" id="PF16323">
    <property type="entry name" value="DUF4959"/>
    <property type="match status" value="1"/>
</dbReference>
<dbReference type="InterPro" id="IPR033431">
    <property type="entry name" value="DUF5126"/>
</dbReference>
<dbReference type="RefSeq" id="WP_166664871.1">
    <property type="nucleotide sequence ID" value="NZ_SNYC01000005.1"/>
</dbReference>
<feature type="domain" description="DUF4959" evidence="2">
    <location>
        <begin position="20"/>
        <end position="123"/>
    </location>
</feature>
<dbReference type="InterPro" id="IPR032527">
    <property type="entry name" value="DUF4959"/>
</dbReference>
<dbReference type="Proteomes" id="UP000295620">
    <property type="component" value="Unassembled WGS sequence"/>
</dbReference>
<evidence type="ECO:0000313" key="6">
    <source>
        <dbReference type="Proteomes" id="UP000295620"/>
    </source>
</evidence>
<dbReference type="Gene3D" id="2.60.120.260">
    <property type="entry name" value="Galactose-binding domain-like"/>
    <property type="match status" value="1"/>
</dbReference>
<evidence type="ECO:0000259" key="4">
    <source>
        <dbReference type="Pfam" id="PF17166"/>
    </source>
</evidence>
<proteinExistence type="predicted"/>
<feature type="domain" description="DUF5000" evidence="3">
    <location>
        <begin position="262"/>
        <end position="399"/>
    </location>
</feature>
<dbReference type="Pfam" id="PF17166">
    <property type="entry name" value="DUF5126"/>
    <property type="match status" value="1"/>
</dbReference>
<evidence type="ECO:0000259" key="3">
    <source>
        <dbReference type="Pfam" id="PF16391"/>
    </source>
</evidence>
<keyword evidence="1" id="KW-0732">Signal</keyword>
<dbReference type="Pfam" id="PF16391">
    <property type="entry name" value="DUF5000"/>
    <property type="match status" value="1"/>
</dbReference>
<sequence length="401" mass="44309">MKIIQKIHIALLAVVLMAAASCEKDLVPKALKTGETPGPVKNYTYESIPGGAIITYDLPEGSDLRYVKATYTLNSGQVRESKSTVYKNTIQVDGFASEGEYDIQLRAVGLGDVESEPIMAKIKALRPSHKLLIDSVKLNGSMYAAFGGLNVDFKNYTGSSVVFHVLAKDAADKWQEIQTAYSSAKIGRIRTRGLEPVARDFAVYVTDRWNNRSDTASLTLTPFKEALITTKFAALTLSNDTWEYHTGQGRARPLVILFDGLHAQNSTIFQTKPSSVMPQWFTFDMIQPFRLSRFILYADVPISDRNVFIGGQPLEFELWGSNSPAASFDSWTLVGSFKSVKPSGSPLGVVTAEDIAQAKNGEEFEVEGNAGNFRYWRFKTVSTWGSVPYLQLSELTFYGAL</sequence>
<keyword evidence="6" id="KW-1185">Reference proteome</keyword>
<feature type="chain" id="PRO_5020510593" evidence="1">
    <location>
        <begin position="21"/>
        <end position="401"/>
    </location>
</feature>